<dbReference type="RefSeq" id="WP_009601215.1">
    <property type="nucleotide sequence ID" value="NZ_AEIU01000069.1"/>
</dbReference>
<proteinExistence type="predicted"/>
<accession>E3BJL4</accession>
<name>E3BJL4_9VIBR</name>
<dbReference type="AlphaFoldDB" id="E3BJL4"/>
<reference evidence="1 2" key="1">
    <citation type="journal article" date="2012" name="Int. J. Syst. Evol. Microbiol.">
        <title>Vibrio caribbeanicus sp. nov., isolated from the marine sponge Scleritoderma cyanea.</title>
        <authorList>
            <person name="Hoffmann M."/>
            <person name="Monday S.R."/>
            <person name="Allard M.W."/>
            <person name="Strain E.A."/>
            <person name="Whittaker P."/>
            <person name="Naum M."/>
            <person name="McCarthy P.J."/>
            <person name="Lopez J.V."/>
            <person name="Fischer M."/>
            <person name="Brown E.W."/>
        </authorList>
    </citation>
    <scope>NUCLEOTIDE SEQUENCE [LARGE SCALE GENOMIC DNA]</scope>
    <source>
        <strain evidence="1 2">ATCC BAA-2122</strain>
    </source>
</reference>
<dbReference type="OrthoDB" id="1161168at2"/>
<comment type="caution">
    <text evidence="1">The sequence shown here is derived from an EMBL/GenBank/DDBJ whole genome shotgun (WGS) entry which is preliminary data.</text>
</comment>
<keyword evidence="2" id="KW-1185">Reference proteome</keyword>
<sequence length="192" mass="21962">MRIPLILSLPIMLLVAVIIAAVYRLSIGDEVILTKFSNQTNTNDVVMLSLFQIETPNKWVIEVPRRAVRTLVDYNPVDETVYGIYRYGTVSGQISILSNHIKKIDSSTFFFFFDVVEKDQSKTYAALAFFDEMRRRLFSDQALLLGSDIVIEKVHYDEKDIILIDFETVSEPNIDQSLRVAILDGKTLVKHN</sequence>
<protein>
    <submittedName>
        <fullName evidence="1">Uncharacterized protein</fullName>
    </submittedName>
</protein>
<dbReference type="STRING" id="796620.VIBC2010_07434"/>
<dbReference type="Proteomes" id="UP000002943">
    <property type="component" value="Unassembled WGS sequence"/>
</dbReference>
<organism evidence="1 2">
    <name type="scientific">Vibrio caribbeanicus ATCC BAA-2122</name>
    <dbReference type="NCBI Taxonomy" id="796620"/>
    <lineage>
        <taxon>Bacteria</taxon>
        <taxon>Pseudomonadati</taxon>
        <taxon>Pseudomonadota</taxon>
        <taxon>Gammaproteobacteria</taxon>
        <taxon>Vibrionales</taxon>
        <taxon>Vibrionaceae</taxon>
        <taxon>Vibrio</taxon>
    </lineage>
</organism>
<evidence type="ECO:0000313" key="2">
    <source>
        <dbReference type="Proteomes" id="UP000002943"/>
    </source>
</evidence>
<evidence type="ECO:0000313" key="1">
    <source>
        <dbReference type="EMBL" id="EFP96783.1"/>
    </source>
</evidence>
<gene>
    <name evidence="1" type="ORF">VIBC2010_07434</name>
</gene>
<dbReference type="EMBL" id="AEIU01000069">
    <property type="protein sequence ID" value="EFP96783.1"/>
    <property type="molecule type" value="Genomic_DNA"/>
</dbReference>